<dbReference type="Gene3D" id="2.60.120.200">
    <property type="match status" value="1"/>
</dbReference>
<comment type="caution">
    <text evidence="3">The sequence shown here is derived from an EMBL/GenBank/DDBJ whole genome shotgun (WGS) entry which is preliminary data.</text>
</comment>
<accession>A0A9X1VTN2</accession>
<gene>
    <name evidence="3" type="ORF">MC378_08880</name>
</gene>
<protein>
    <submittedName>
        <fullName evidence="3">DUF5689 domain-containing protein</fullName>
    </submittedName>
</protein>
<dbReference type="InterPro" id="IPR043744">
    <property type="entry name" value="DUF5689"/>
</dbReference>
<dbReference type="PROSITE" id="PS51257">
    <property type="entry name" value="PROKAR_LIPOPROTEIN"/>
    <property type="match status" value="1"/>
</dbReference>
<dbReference type="Proteomes" id="UP001139369">
    <property type="component" value="Unassembled WGS sequence"/>
</dbReference>
<reference evidence="3" key="1">
    <citation type="submission" date="2022-02" db="EMBL/GenBank/DDBJ databases">
        <title>Polaribacter sp. MSW13, isolated from seawater.</title>
        <authorList>
            <person name="Kristyanto S."/>
            <person name="Jung J."/>
            <person name="Jeon C.O."/>
        </authorList>
    </citation>
    <scope>NUCLEOTIDE SEQUENCE</scope>
    <source>
        <strain evidence="3">MSW13</strain>
    </source>
</reference>
<sequence>MKTNKIYSFLSFLMIAFTITSCVQDGDFDVPNVTVEEPNITPNSTILAIKTALQQEFNSTGDLVYTFYENASNPTYVEGYVVSSDAAGNFYKKLIVQDKAENPTAGIEIVLNKSSLSETYEVGRKVYIKLDGLSVSYDDGESASYISPSNGIPGKYVLGVLDGDQVDDIPSTSIKDHIWRSATVANIVPTSIQLADITGAHINTMIELSSAQMLKSDLTKTFAGEATDEFDGFRTIFECDTEKTIQLQTSTFASFKSNLVPQGKGTFKAVLSKDFRSEFLVAIANTPSDLDFTDSNRCDPPVLDCGTGAVGGSVVLLDEDFEGITSTSGITSAGWTNVNVNGGSTLFTSTSFGGNRYVQISAYNSGEAPLEAWLVTPEIDLDATTGEELTFETNTGYDNGKALTAYVSSDFTGDVTTATWLKIDAVLSEGPSSGYNSFIGSGSINMSCLSGKVHVAFKYEGADFGVTTTFQVDNVKVTGN</sequence>
<dbReference type="EMBL" id="JAKQYM010000005">
    <property type="protein sequence ID" value="MCI2229276.1"/>
    <property type="molecule type" value="Genomic_DNA"/>
</dbReference>
<dbReference type="NCBIfam" id="NF038128">
    <property type="entry name" value="choice_anch_J"/>
    <property type="match status" value="1"/>
</dbReference>
<evidence type="ECO:0000313" key="4">
    <source>
        <dbReference type="Proteomes" id="UP001139369"/>
    </source>
</evidence>
<dbReference type="AlphaFoldDB" id="A0A9X1VTN2"/>
<organism evidence="3 4">
    <name type="scientific">Polaribacter marinus</name>
    <dbReference type="NCBI Taxonomy" id="2916838"/>
    <lineage>
        <taxon>Bacteria</taxon>
        <taxon>Pseudomonadati</taxon>
        <taxon>Bacteroidota</taxon>
        <taxon>Flavobacteriia</taxon>
        <taxon>Flavobacteriales</taxon>
        <taxon>Flavobacteriaceae</taxon>
    </lineage>
</organism>
<feature type="domain" description="DUF5689" evidence="2">
    <location>
        <begin position="49"/>
        <end position="285"/>
    </location>
</feature>
<evidence type="ECO:0000313" key="3">
    <source>
        <dbReference type="EMBL" id="MCI2229276.1"/>
    </source>
</evidence>
<evidence type="ECO:0000259" key="2">
    <source>
        <dbReference type="Pfam" id="PF18942"/>
    </source>
</evidence>
<dbReference type="Pfam" id="PF18942">
    <property type="entry name" value="DUF5689"/>
    <property type="match status" value="1"/>
</dbReference>
<feature type="signal peptide" evidence="1">
    <location>
        <begin position="1"/>
        <end position="25"/>
    </location>
</feature>
<proteinExistence type="predicted"/>
<dbReference type="RefSeq" id="WP_242178405.1">
    <property type="nucleotide sequence ID" value="NZ_JAKQYM010000005.1"/>
</dbReference>
<feature type="chain" id="PRO_5040918494" evidence="1">
    <location>
        <begin position="26"/>
        <end position="480"/>
    </location>
</feature>
<evidence type="ECO:0000256" key="1">
    <source>
        <dbReference type="SAM" id="SignalP"/>
    </source>
</evidence>
<name>A0A9X1VTN2_9FLAO</name>
<keyword evidence="1" id="KW-0732">Signal</keyword>
<keyword evidence="4" id="KW-1185">Reference proteome</keyword>